<dbReference type="AlphaFoldDB" id="A0A6A4TMR4"/>
<evidence type="ECO:0008006" key="9">
    <source>
        <dbReference type="Google" id="ProtNLM"/>
    </source>
</evidence>
<name>A0A6A4TMR4_SCOMX</name>
<keyword evidence="5 6" id="KW-0472">Membrane</keyword>
<accession>A0A6A4TMR4</accession>
<evidence type="ECO:0000256" key="2">
    <source>
        <dbReference type="ARBA" id="ARBA00007262"/>
    </source>
</evidence>
<feature type="transmembrane region" description="Helical" evidence="6">
    <location>
        <begin position="76"/>
        <end position="96"/>
    </location>
</feature>
<feature type="transmembrane region" description="Helical" evidence="6">
    <location>
        <begin position="20"/>
        <end position="42"/>
    </location>
</feature>
<dbReference type="GO" id="GO:0031966">
    <property type="term" value="C:mitochondrial membrane"/>
    <property type="evidence" value="ECO:0007669"/>
    <property type="project" value="TreeGrafter"/>
</dbReference>
<dbReference type="InterPro" id="IPR038213">
    <property type="entry name" value="IFI6/IFI27-like_sf"/>
</dbReference>
<evidence type="ECO:0000313" key="7">
    <source>
        <dbReference type="EMBL" id="KAF0044524.1"/>
    </source>
</evidence>
<evidence type="ECO:0000256" key="3">
    <source>
        <dbReference type="ARBA" id="ARBA00022692"/>
    </source>
</evidence>
<comment type="similarity">
    <text evidence="2">Belongs to the IFI6/IFI27 family.</text>
</comment>
<dbReference type="InterPro" id="IPR009311">
    <property type="entry name" value="IFI6/IFI27-like"/>
</dbReference>
<dbReference type="GO" id="GO:0001836">
    <property type="term" value="P:release of cytochrome c from mitochondria"/>
    <property type="evidence" value="ECO:0007669"/>
    <property type="project" value="TreeGrafter"/>
</dbReference>
<proteinExistence type="inferred from homology"/>
<dbReference type="EMBL" id="VEVO01000003">
    <property type="protein sequence ID" value="KAF0044524.1"/>
    <property type="molecule type" value="Genomic_DNA"/>
</dbReference>
<dbReference type="PANTHER" id="PTHR16932">
    <property type="entry name" value="INTERFERON ALPHA-INDUCIBLE PROTEIN 27"/>
    <property type="match status" value="1"/>
</dbReference>
<evidence type="ECO:0000256" key="5">
    <source>
        <dbReference type="ARBA" id="ARBA00023136"/>
    </source>
</evidence>
<dbReference type="GO" id="GO:0097193">
    <property type="term" value="P:intrinsic apoptotic signaling pathway"/>
    <property type="evidence" value="ECO:0007669"/>
    <property type="project" value="TreeGrafter"/>
</dbReference>
<feature type="transmembrane region" description="Helical" evidence="6">
    <location>
        <begin position="49"/>
        <end position="70"/>
    </location>
</feature>
<keyword evidence="3 6" id="KW-0812">Transmembrane</keyword>
<reference evidence="7 8" key="1">
    <citation type="submission" date="2019-06" db="EMBL/GenBank/DDBJ databases">
        <title>Draft genomes of female and male turbot (Scophthalmus maximus).</title>
        <authorList>
            <person name="Xu H."/>
            <person name="Xu X.-W."/>
            <person name="Shao C."/>
            <person name="Chen S."/>
        </authorList>
    </citation>
    <scope>NUCLEOTIDE SEQUENCE [LARGE SCALE GENOMIC DNA]</scope>
    <source>
        <strain evidence="7">Ysfricsl-2016a</strain>
        <tissue evidence="7">Blood</tissue>
    </source>
</reference>
<organism evidence="7 8">
    <name type="scientific">Scophthalmus maximus</name>
    <name type="common">Turbot</name>
    <name type="synonym">Psetta maxima</name>
    <dbReference type="NCBI Taxonomy" id="52904"/>
    <lineage>
        <taxon>Eukaryota</taxon>
        <taxon>Metazoa</taxon>
        <taxon>Chordata</taxon>
        <taxon>Craniata</taxon>
        <taxon>Vertebrata</taxon>
        <taxon>Euteleostomi</taxon>
        <taxon>Actinopterygii</taxon>
        <taxon>Neopterygii</taxon>
        <taxon>Teleostei</taxon>
        <taxon>Neoteleostei</taxon>
        <taxon>Acanthomorphata</taxon>
        <taxon>Carangaria</taxon>
        <taxon>Pleuronectiformes</taxon>
        <taxon>Pleuronectoidei</taxon>
        <taxon>Scophthalmidae</taxon>
        <taxon>Scophthalmus</taxon>
    </lineage>
</organism>
<evidence type="ECO:0000256" key="1">
    <source>
        <dbReference type="ARBA" id="ARBA00004141"/>
    </source>
</evidence>
<evidence type="ECO:0000256" key="6">
    <source>
        <dbReference type="SAM" id="Phobius"/>
    </source>
</evidence>
<protein>
    <recommendedName>
        <fullName evidence="9">Interferon alpha-inducible protein 27-like protein 2A</fullName>
    </recommendedName>
</protein>
<dbReference type="Gene3D" id="6.10.110.10">
    <property type="match status" value="2"/>
</dbReference>
<sequence length="97" mass="8279">MMSSAAIANGGGVAAGSAVAILQSAVIGAVVGTGFTAAGIAAGSLAAQAMSVAAVANGGGVAAGSVVAVLQSAGAAGVSGAASAAVGAAAGLVNLIV</sequence>
<dbReference type="Pfam" id="PF06140">
    <property type="entry name" value="Ifi-6-16"/>
    <property type="match status" value="2"/>
</dbReference>
<gene>
    <name evidence="7" type="ORF">F2P81_003682</name>
</gene>
<comment type="subcellular location">
    <subcellularLocation>
        <location evidence="1">Membrane</location>
        <topology evidence="1">Multi-pass membrane protein</topology>
    </subcellularLocation>
</comment>
<keyword evidence="4 6" id="KW-1133">Transmembrane helix</keyword>
<evidence type="ECO:0000256" key="4">
    <source>
        <dbReference type="ARBA" id="ARBA00022989"/>
    </source>
</evidence>
<dbReference type="Proteomes" id="UP000438429">
    <property type="component" value="Unassembled WGS sequence"/>
</dbReference>
<comment type="caution">
    <text evidence="7">The sequence shown here is derived from an EMBL/GenBank/DDBJ whole genome shotgun (WGS) entry which is preliminary data.</text>
</comment>
<evidence type="ECO:0000313" key="8">
    <source>
        <dbReference type="Proteomes" id="UP000438429"/>
    </source>
</evidence>
<dbReference type="PANTHER" id="PTHR16932:SF18">
    <property type="entry name" value="INTERFERON, ALPHA-INDUCIBLE PROTEIN 27-LIKE 2"/>
    <property type="match status" value="1"/>
</dbReference>